<organism evidence="3 4">
    <name type="scientific">Marmota monax</name>
    <name type="common">Woodchuck</name>
    <dbReference type="NCBI Taxonomy" id="9995"/>
    <lineage>
        <taxon>Eukaryota</taxon>
        <taxon>Metazoa</taxon>
        <taxon>Chordata</taxon>
        <taxon>Craniata</taxon>
        <taxon>Vertebrata</taxon>
        <taxon>Euteleostomi</taxon>
        <taxon>Mammalia</taxon>
        <taxon>Eutheria</taxon>
        <taxon>Euarchontoglires</taxon>
        <taxon>Glires</taxon>
        <taxon>Rodentia</taxon>
        <taxon>Sciuromorpha</taxon>
        <taxon>Sciuridae</taxon>
        <taxon>Xerinae</taxon>
        <taxon>Marmotini</taxon>
        <taxon>Marmota</taxon>
    </lineage>
</organism>
<protein>
    <submittedName>
        <fullName evidence="3">Uncharacterized protein</fullName>
    </submittedName>
</protein>
<dbReference type="Proteomes" id="UP000662637">
    <property type="component" value="Unassembled WGS sequence"/>
</dbReference>
<dbReference type="EMBL" id="WJEC01007798">
    <property type="protein sequence ID" value="KAF7467774.1"/>
    <property type="molecule type" value="Genomic_DNA"/>
</dbReference>
<evidence type="ECO:0000256" key="1">
    <source>
        <dbReference type="SAM" id="MobiDB-lite"/>
    </source>
</evidence>
<accession>A0A5E4AHX5</accession>
<reference evidence="2" key="2">
    <citation type="submission" date="2020-08" db="EMBL/GenBank/DDBJ databases">
        <authorList>
            <person name="Shumante A."/>
            <person name="Zimin A.V."/>
            <person name="Puiu D."/>
            <person name="Salzberg S.L."/>
        </authorList>
    </citation>
    <scope>NUCLEOTIDE SEQUENCE</scope>
    <source>
        <strain evidence="2">WC2-LM</strain>
        <tissue evidence="2">Liver</tissue>
    </source>
</reference>
<keyword evidence="4" id="KW-1185">Reference proteome</keyword>
<evidence type="ECO:0000313" key="3">
    <source>
        <dbReference type="EMBL" id="VTJ56062.1"/>
    </source>
</evidence>
<evidence type="ECO:0000313" key="2">
    <source>
        <dbReference type="EMBL" id="KAF7467774.1"/>
    </source>
</evidence>
<reference evidence="3 4" key="1">
    <citation type="submission" date="2019-04" db="EMBL/GenBank/DDBJ databases">
        <authorList>
            <person name="Alioto T."/>
            <person name="Alioto T."/>
        </authorList>
    </citation>
    <scope>NUCLEOTIDE SEQUENCE [LARGE SCALE GENOMIC DNA]</scope>
</reference>
<dbReference type="EMBL" id="CABDUW010000061">
    <property type="protein sequence ID" value="VTJ56062.1"/>
    <property type="molecule type" value="Genomic_DNA"/>
</dbReference>
<feature type="region of interest" description="Disordered" evidence="1">
    <location>
        <begin position="1"/>
        <end position="51"/>
    </location>
</feature>
<proteinExistence type="predicted"/>
<dbReference type="AlphaFoldDB" id="A0A5E4AHX5"/>
<name>A0A5E4AHX5_MARMO</name>
<dbReference type="Proteomes" id="UP000335636">
    <property type="component" value="Unassembled WGS sequence"/>
</dbReference>
<feature type="compositionally biased region" description="Basic and acidic residues" evidence="1">
    <location>
        <begin position="143"/>
        <end position="152"/>
    </location>
</feature>
<evidence type="ECO:0000313" key="4">
    <source>
        <dbReference type="Proteomes" id="UP000335636"/>
    </source>
</evidence>
<gene>
    <name evidence="2" type="ORF">GHT09_000812</name>
    <name evidence="3" type="ORF">MONAX_5E043072</name>
</gene>
<feature type="region of interest" description="Disordered" evidence="1">
    <location>
        <begin position="119"/>
        <end position="208"/>
    </location>
</feature>
<sequence length="208" mass="22505">MEEGVPPSLPQITFATGSQPVRPKSAGNKRLGTRELGSAVPLSRSPPAGPEAVYPALPGHLPLVEAELRPRCNAETKCSQPGVAAGRSPWLGVWGGTRGAEEDCQGRGVMRRGGTLHPPRPRAPAATHQAPPFLPSEGQVFHTDSRDFKDQAIGETQSLPRKGGNLWKRGERQQTLPWDHQSLRCCGKPKAPSRRSRKEPQPQVEAVF</sequence>
<feature type="compositionally biased region" description="Polar residues" evidence="1">
    <location>
        <begin position="10"/>
        <end position="19"/>
    </location>
</feature>